<dbReference type="InParanoid" id="A0A067QFF9"/>
<dbReference type="GO" id="GO:0051604">
    <property type="term" value="P:protein maturation"/>
    <property type="evidence" value="ECO:0007669"/>
    <property type="project" value="UniProtKB-UniRule"/>
</dbReference>
<proteinExistence type="inferred from homology"/>
<dbReference type="Pfam" id="PF14500">
    <property type="entry name" value="MMS19_N"/>
    <property type="match status" value="1"/>
</dbReference>
<dbReference type="EMBL" id="KL197712">
    <property type="protein sequence ID" value="KDQ61341.1"/>
    <property type="molecule type" value="Genomic_DNA"/>
</dbReference>
<evidence type="ECO:0000259" key="6">
    <source>
        <dbReference type="Pfam" id="PF12460"/>
    </source>
</evidence>
<keyword evidence="4 5" id="KW-0539">Nucleus</keyword>
<evidence type="ECO:0000256" key="1">
    <source>
        <dbReference type="ARBA" id="ARBA00004123"/>
    </source>
</evidence>
<feature type="domain" description="MMS19 N-terminal" evidence="7">
    <location>
        <begin position="27"/>
        <end position="287"/>
    </location>
</feature>
<evidence type="ECO:0000256" key="4">
    <source>
        <dbReference type="ARBA" id="ARBA00023242"/>
    </source>
</evidence>
<dbReference type="InterPro" id="IPR016024">
    <property type="entry name" value="ARM-type_fold"/>
</dbReference>
<dbReference type="GO" id="GO:0097361">
    <property type="term" value="C:cytosolic [4Fe-4S] assembly targeting complex"/>
    <property type="evidence" value="ECO:0007669"/>
    <property type="project" value="UniProtKB-UniRule"/>
</dbReference>
<evidence type="ECO:0000313" key="8">
    <source>
        <dbReference type="EMBL" id="KDQ61341.1"/>
    </source>
</evidence>
<evidence type="ECO:0000313" key="9">
    <source>
        <dbReference type="Proteomes" id="UP000027265"/>
    </source>
</evidence>
<dbReference type="OrthoDB" id="342900at2759"/>
<evidence type="ECO:0000256" key="5">
    <source>
        <dbReference type="RuleBase" id="RU367072"/>
    </source>
</evidence>
<dbReference type="HOGENOM" id="CLU_005943_1_0_1"/>
<dbReference type="InterPro" id="IPR024687">
    <property type="entry name" value="MMS19_C"/>
</dbReference>
<dbReference type="GO" id="GO:0005634">
    <property type="term" value="C:nucleus"/>
    <property type="evidence" value="ECO:0007669"/>
    <property type="project" value="UniProtKB-SubCell"/>
</dbReference>
<protein>
    <recommendedName>
        <fullName evidence="5">MMS19 nucleotide excision repair protein</fullName>
    </recommendedName>
</protein>
<comment type="similarity">
    <text evidence="2 5">Belongs to the MET18/MMS19 family.</text>
</comment>
<keyword evidence="9" id="KW-1185">Reference proteome</keyword>
<dbReference type="GO" id="GO:0006281">
    <property type="term" value="P:DNA repair"/>
    <property type="evidence" value="ECO:0007669"/>
    <property type="project" value="UniProtKB-UniRule"/>
</dbReference>
<dbReference type="STRING" id="933084.A0A067QFF9"/>
<reference evidence="9" key="1">
    <citation type="journal article" date="2014" name="Proc. Natl. Acad. Sci. U.S.A.">
        <title>Extensive sampling of basidiomycete genomes demonstrates inadequacy of the white-rot/brown-rot paradigm for wood decay fungi.</title>
        <authorList>
            <person name="Riley R."/>
            <person name="Salamov A.A."/>
            <person name="Brown D.W."/>
            <person name="Nagy L.G."/>
            <person name="Floudas D."/>
            <person name="Held B.W."/>
            <person name="Levasseur A."/>
            <person name="Lombard V."/>
            <person name="Morin E."/>
            <person name="Otillar R."/>
            <person name="Lindquist E.A."/>
            <person name="Sun H."/>
            <person name="LaButti K.M."/>
            <person name="Schmutz J."/>
            <person name="Jabbour D."/>
            <person name="Luo H."/>
            <person name="Baker S.E."/>
            <person name="Pisabarro A.G."/>
            <person name="Walton J.D."/>
            <person name="Blanchette R.A."/>
            <person name="Henrissat B."/>
            <person name="Martin F."/>
            <person name="Cullen D."/>
            <person name="Hibbett D.S."/>
            <person name="Grigoriev I.V."/>
        </authorList>
    </citation>
    <scope>NUCLEOTIDE SEQUENCE [LARGE SCALE GENOMIC DNA]</scope>
    <source>
        <strain evidence="9">MUCL 33604</strain>
    </source>
</reference>
<dbReference type="InterPro" id="IPR011989">
    <property type="entry name" value="ARM-like"/>
</dbReference>
<dbReference type="Proteomes" id="UP000027265">
    <property type="component" value="Unassembled WGS sequence"/>
</dbReference>
<dbReference type="InterPro" id="IPR039920">
    <property type="entry name" value="MMS19"/>
</dbReference>
<dbReference type="Pfam" id="PF12460">
    <property type="entry name" value="MMS19_C"/>
    <property type="match status" value="1"/>
</dbReference>
<dbReference type="PANTHER" id="PTHR12891:SF0">
    <property type="entry name" value="MMS19 NUCLEOTIDE EXCISION REPAIR PROTEIN HOMOLOG"/>
    <property type="match status" value="1"/>
</dbReference>
<organism evidence="8 9">
    <name type="scientific">Jaapia argillacea MUCL 33604</name>
    <dbReference type="NCBI Taxonomy" id="933084"/>
    <lineage>
        <taxon>Eukaryota</taxon>
        <taxon>Fungi</taxon>
        <taxon>Dikarya</taxon>
        <taxon>Basidiomycota</taxon>
        <taxon>Agaricomycotina</taxon>
        <taxon>Agaricomycetes</taxon>
        <taxon>Agaricomycetidae</taxon>
        <taxon>Jaapiales</taxon>
        <taxon>Jaapiaceae</taxon>
        <taxon>Jaapia</taxon>
    </lineage>
</organism>
<keyword evidence="5" id="KW-0234">DNA repair</keyword>
<dbReference type="SUPFAM" id="SSF48371">
    <property type="entry name" value="ARM repeat"/>
    <property type="match status" value="1"/>
</dbReference>
<dbReference type="GO" id="GO:0016226">
    <property type="term" value="P:iron-sulfur cluster assembly"/>
    <property type="evidence" value="ECO:0007669"/>
    <property type="project" value="UniProtKB-UniRule"/>
</dbReference>
<name>A0A067QFF9_9AGAM</name>
<dbReference type="Gene3D" id="1.25.10.10">
    <property type="entry name" value="Leucine-rich Repeat Variant"/>
    <property type="match status" value="2"/>
</dbReference>
<dbReference type="FunCoup" id="A0A067QFF9">
    <property type="interactions" value="516"/>
</dbReference>
<comment type="function">
    <text evidence="5">Key component of the cytosolic iron-sulfur protein assembly (CIA) complex, a multiprotein complex that mediates the incorporation of iron-sulfur cluster into apoproteins specifically involved in DNA metabolism and genomic integrity. In the CIA complex, MMS19 acts as an adapter between early-acting CIA components and a subset of cellular target iron-sulfur proteins.</text>
</comment>
<evidence type="ECO:0000259" key="7">
    <source>
        <dbReference type="Pfam" id="PF14500"/>
    </source>
</evidence>
<keyword evidence="3" id="KW-0677">Repeat</keyword>
<feature type="domain" description="MMS19 C-terminal" evidence="6">
    <location>
        <begin position="529"/>
        <end position="977"/>
    </location>
</feature>
<dbReference type="AlphaFoldDB" id="A0A067QFF9"/>
<evidence type="ECO:0000256" key="3">
    <source>
        <dbReference type="ARBA" id="ARBA00022737"/>
    </source>
</evidence>
<sequence>MTTGRDQDIEETVKVITSGGAGLLNVVKALGEYLTAEEEEMRTKGVEFLSSVLGRCPPEQFNRQSVRVLVNFYCGKLEDTDTLVPAVKGILCLTSLPTFTSPDAVEVVKALFSNVTMKALVQSVRFTVLSVVDSLLARHRDALKNMGSEFVIGYMGLAEGEKDPRNLMLAFAIDRVLLIEFDVEKFIEDFFNITFCYFPITFRPPPDDPYGITPEDLKQTLRSCLNATPAFGPLGIPLFLEKLTAGSPITKRDTLRTLCSCLPVYGPAAAIQNGRKLWNSLRLEIFQPTDTETEEEALKATQVLVRTIYDTEEQRNAPHQEIEGLAKEICEECIKILQEPEKNQGRYATKTLCAFLSTTENICRYTLSMVIPHLTGLFRNPDEVTIRAAIVTVLSEIIAAARDVSSTSTTQEVFLLPYKDEVLGVLVVGLKNPSSSGPAIDGLKSMVSTRGLLSDEELGYIVHNVNELLDSVGGSADESTDALLELLVSISSHSPRHVEETTLPLLFSSLPDSASPREADSERAKYWRTLTSLKKLCSQSALFETLVIRLSTKLDFICEQGAAPTTDLEPTAAYAHALLHTLADVLTSKVKDDHPDVPKYIERLAPRLYNLFIYSALKSDGSASVATDPRLIKVAGRVITLILQATSAQKQEPFIVGLYAAYLQSEVTRLASGAQKITPDQLFVPFSPGAPLAQKNLVHLFSTGVVAARKEVEIPVPNPSEFLGTLLMWSVHSADNSLQRDSAWHIIASIVNKRPEDVSLFLTGSLETFWPNEIASSNASVTTRRFAINGWIWLSKALWLRGHPLSTQYVDRLFDLFSDATVSWDAARAIGMIGGSDDILKKPNHSVLKVLYAQKLCTRLLPRIIEGAKITANPGQQTAHLVALASLIKSVPQTTYIHEISALMPLLLRGLDLPDFDIRADVIDTLYVATEGQSSKPTIVSEHATTLVTIMLRNSVAQEMPSIRVRTAALKYLALLPNVIRYDILHPQKATVLRELAKALDDPKRGVRKEAVEARSNW</sequence>
<keyword evidence="5" id="KW-0227">DNA damage</keyword>
<dbReference type="PANTHER" id="PTHR12891">
    <property type="entry name" value="DNA REPAIR/TRANSCRIPTION PROTEIN MET18/MMS19"/>
    <property type="match status" value="1"/>
</dbReference>
<dbReference type="InterPro" id="IPR029240">
    <property type="entry name" value="MMS19_N"/>
</dbReference>
<gene>
    <name evidence="8" type="ORF">JAAARDRAFT_190123</name>
</gene>
<comment type="subcellular location">
    <subcellularLocation>
        <location evidence="1 5">Nucleus</location>
    </subcellularLocation>
</comment>
<accession>A0A067QFF9</accession>
<evidence type="ECO:0000256" key="2">
    <source>
        <dbReference type="ARBA" id="ARBA00009340"/>
    </source>
</evidence>